<evidence type="ECO:0000313" key="1">
    <source>
        <dbReference type="EMBL" id="PLT31529.1"/>
    </source>
</evidence>
<dbReference type="NCBIfam" id="TIGR01482">
    <property type="entry name" value="SPP-subfamily"/>
    <property type="match status" value="1"/>
</dbReference>
<reference evidence="1 2" key="1">
    <citation type="submission" date="2017-11" db="EMBL/GenBank/DDBJ databases">
        <title>Comparitive Functional Genomics of Dry Heat Resistant strains isolated from the Viking Spacecraft.</title>
        <authorList>
            <person name="Seuylemezian A."/>
            <person name="Cooper K."/>
            <person name="Vaishampayan P."/>
        </authorList>
    </citation>
    <scope>NUCLEOTIDE SEQUENCE [LARGE SCALE GENOMIC DNA]</scope>
    <source>
        <strain evidence="1 2">V1-29</strain>
    </source>
</reference>
<dbReference type="Gene3D" id="3.30.1240.10">
    <property type="match status" value="2"/>
</dbReference>
<keyword evidence="2" id="KW-1185">Reference proteome</keyword>
<evidence type="ECO:0000313" key="2">
    <source>
        <dbReference type="Proteomes" id="UP000234748"/>
    </source>
</evidence>
<dbReference type="GO" id="GO:0000287">
    <property type="term" value="F:magnesium ion binding"/>
    <property type="evidence" value="ECO:0007669"/>
    <property type="project" value="TreeGrafter"/>
</dbReference>
<dbReference type="PROSITE" id="PS01229">
    <property type="entry name" value="COF_2"/>
    <property type="match status" value="1"/>
</dbReference>
<dbReference type="AlphaFoldDB" id="A0A2N5MAZ5"/>
<protein>
    <submittedName>
        <fullName evidence="1">Phosphoglycolate phosphatase</fullName>
    </submittedName>
</protein>
<dbReference type="SUPFAM" id="SSF56784">
    <property type="entry name" value="HAD-like"/>
    <property type="match status" value="1"/>
</dbReference>
<dbReference type="InterPro" id="IPR036412">
    <property type="entry name" value="HAD-like_sf"/>
</dbReference>
<dbReference type="PROSITE" id="PS01228">
    <property type="entry name" value="COF_1"/>
    <property type="match status" value="1"/>
</dbReference>
<dbReference type="PANTHER" id="PTHR10000:SF55">
    <property type="entry name" value="5-AMINO-6-(5-PHOSPHO-D-RIBITYLAMINO)URACIL PHOSPHATASE YCSE"/>
    <property type="match status" value="1"/>
</dbReference>
<dbReference type="Proteomes" id="UP000234748">
    <property type="component" value="Unassembled WGS sequence"/>
</dbReference>
<dbReference type="SFLD" id="SFLDG01144">
    <property type="entry name" value="C2.B.4:_PGP_Like"/>
    <property type="match status" value="1"/>
</dbReference>
<dbReference type="NCBIfam" id="TIGR01484">
    <property type="entry name" value="HAD-SF-IIB"/>
    <property type="match status" value="1"/>
</dbReference>
<dbReference type="PANTHER" id="PTHR10000">
    <property type="entry name" value="PHOSPHOSERINE PHOSPHATASE"/>
    <property type="match status" value="1"/>
</dbReference>
<dbReference type="EMBL" id="PGUY01000004">
    <property type="protein sequence ID" value="PLT31529.1"/>
    <property type="molecule type" value="Genomic_DNA"/>
</dbReference>
<sequence>MLDKTIKLVALDMDGTLLNDKHEISEENARAIAEAQEKGVHVVLSTGRALASCKELSKSLNLSSYLVTVNGSEVYDEKGQLIERNLIDREQIQMMHELSKQHKARIWAVTTEKVWYEGFPEDINAHEWLKFGFDIEDDESRKMVLDTLAKTNKFEISNSSPTNIEVNALGINKARALRHVCERLGITVEEMMAVGDSLNDIAMITEAGMGVAMGNAQEKVKEAADWITGTNLEHGVAQAIRRWVLEK</sequence>
<dbReference type="CDD" id="cd07516">
    <property type="entry name" value="HAD_Pase"/>
    <property type="match status" value="1"/>
</dbReference>
<dbReference type="Pfam" id="PF08282">
    <property type="entry name" value="Hydrolase_3"/>
    <property type="match status" value="1"/>
</dbReference>
<dbReference type="InterPro" id="IPR006379">
    <property type="entry name" value="HAD-SF_hydro_IIB"/>
</dbReference>
<comment type="caution">
    <text evidence="1">The sequence shown here is derived from an EMBL/GenBank/DDBJ whole genome shotgun (WGS) entry which is preliminary data.</text>
</comment>
<dbReference type="InterPro" id="IPR023214">
    <property type="entry name" value="HAD_sf"/>
</dbReference>
<dbReference type="GO" id="GO:0005829">
    <property type="term" value="C:cytosol"/>
    <property type="evidence" value="ECO:0007669"/>
    <property type="project" value="TreeGrafter"/>
</dbReference>
<dbReference type="SFLD" id="SFLDG01140">
    <property type="entry name" value="C2.B:_Phosphomannomutase_and_P"/>
    <property type="match status" value="1"/>
</dbReference>
<accession>A0A2N5MAZ5</accession>
<dbReference type="SFLD" id="SFLDS00003">
    <property type="entry name" value="Haloacid_Dehalogenase"/>
    <property type="match status" value="1"/>
</dbReference>
<gene>
    <name evidence="1" type="ORF">CUU66_02030</name>
</gene>
<dbReference type="GO" id="GO:0016791">
    <property type="term" value="F:phosphatase activity"/>
    <property type="evidence" value="ECO:0007669"/>
    <property type="project" value="TreeGrafter"/>
</dbReference>
<name>A0A2N5MAZ5_9BACI</name>
<dbReference type="RefSeq" id="WP_101640023.1">
    <property type="nucleotide sequence ID" value="NZ_PGUY01000004.1"/>
</dbReference>
<organism evidence="1 2">
    <name type="scientific">Peribacillus deserti</name>
    <dbReference type="NCBI Taxonomy" id="673318"/>
    <lineage>
        <taxon>Bacteria</taxon>
        <taxon>Bacillati</taxon>
        <taxon>Bacillota</taxon>
        <taxon>Bacilli</taxon>
        <taxon>Bacillales</taxon>
        <taxon>Bacillaceae</taxon>
        <taxon>Peribacillus</taxon>
    </lineage>
</organism>
<proteinExistence type="predicted"/>
<dbReference type="OrthoDB" id="9781413at2"/>
<dbReference type="Gene3D" id="3.40.50.1000">
    <property type="entry name" value="HAD superfamily/HAD-like"/>
    <property type="match status" value="2"/>
</dbReference>